<name>X1PVQ6_9ZZZZ</name>
<protein>
    <submittedName>
        <fullName evidence="1">Uncharacterized protein</fullName>
    </submittedName>
</protein>
<accession>X1PVQ6</accession>
<dbReference type="SUPFAM" id="SSF53098">
    <property type="entry name" value="Ribonuclease H-like"/>
    <property type="match status" value="1"/>
</dbReference>
<reference evidence="1" key="1">
    <citation type="journal article" date="2014" name="Front. Microbiol.">
        <title>High frequency of phylogenetically diverse reductive dehalogenase-homologous genes in deep subseafloor sedimentary metagenomes.</title>
        <authorList>
            <person name="Kawai M."/>
            <person name="Futagami T."/>
            <person name="Toyoda A."/>
            <person name="Takaki Y."/>
            <person name="Nishi S."/>
            <person name="Hori S."/>
            <person name="Arai W."/>
            <person name="Tsubouchi T."/>
            <person name="Morono Y."/>
            <person name="Uchiyama I."/>
            <person name="Ito T."/>
            <person name="Fujiyama A."/>
            <person name="Inagaki F."/>
            <person name="Takami H."/>
        </authorList>
    </citation>
    <scope>NUCLEOTIDE SEQUENCE</scope>
    <source>
        <strain evidence="1">Expedition CK06-06</strain>
    </source>
</reference>
<proteinExistence type="predicted"/>
<dbReference type="InterPro" id="IPR012337">
    <property type="entry name" value="RNaseH-like_sf"/>
</dbReference>
<organism evidence="1">
    <name type="scientific">marine sediment metagenome</name>
    <dbReference type="NCBI Taxonomy" id="412755"/>
    <lineage>
        <taxon>unclassified sequences</taxon>
        <taxon>metagenomes</taxon>
        <taxon>ecological metagenomes</taxon>
    </lineage>
</organism>
<evidence type="ECO:0000313" key="1">
    <source>
        <dbReference type="EMBL" id="GAI35029.1"/>
    </source>
</evidence>
<dbReference type="AlphaFoldDB" id="X1PVQ6"/>
<comment type="caution">
    <text evidence="1">The sequence shown here is derived from an EMBL/GenBank/DDBJ whole genome shotgun (WGS) entry which is preliminary data.</text>
</comment>
<gene>
    <name evidence="1" type="ORF">S06H3_45698</name>
</gene>
<sequence>MRVSHYVKDNKTSSMPTDFIFFDTETTPKVSVNGDIEQPFKLGVALYWRRRSDQPSDTLEYLHFTNIATFWDFVVDHTQAKRKLILVAHNLQFDFMVLGGFGYLRLKGFELTNLILEG</sequence>
<dbReference type="EMBL" id="BARV01028561">
    <property type="protein sequence ID" value="GAI35029.1"/>
    <property type="molecule type" value="Genomic_DNA"/>
</dbReference>